<organism evidence="3 4">
    <name type="scientific">Olivibacter jilunii</name>
    <dbReference type="NCBI Taxonomy" id="985016"/>
    <lineage>
        <taxon>Bacteria</taxon>
        <taxon>Pseudomonadati</taxon>
        <taxon>Bacteroidota</taxon>
        <taxon>Sphingobacteriia</taxon>
        <taxon>Sphingobacteriales</taxon>
        <taxon>Sphingobacteriaceae</taxon>
        <taxon>Olivibacter</taxon>
    </lineage>
</organism>
<reference evidence="4" key="1">
    <citation type="journal article" date="2019" name="Int. J. Syst. Evol. Microbiol.">
        <title>The Global Catalogue of Microorganisms (GCM) 10K type strain sequencing project: providing services to taxonomists for standard genome sequencing and annotation.</title>
        <authorList>
            <consortium name="The Broad Institute Genomics Platform"/>
            <consortium name="The Broad Institute Genome Sequencing Center for Infectious Disease"/>
            <person name="Wu L."/>
            <person name="Ma J."/>
        </authorList>
    </citation>
    <scope>NUCLEOTIDE SEQUENCE [LARGE SCALE GENOMIC DNA]</scope>
    <source>
        <strain evidence="4">KCTC 23098</strain>
    </source>
</reference>
<gene>
    <name evidence="3" type="ORF">ACFS6J_26390</name>
</gene>
<comment type="caution">
    <text evidence="3">The sequence shown here is derived from an EMBL/GenBank/DDBJ whole genome shotgun (WGS) entry which is preliminary data.</text>
</comment>
<evidence type="ECO:0000259" key="2">
    <source>
        <dbReference type="Pfam" id="PF01370"/>
    </source>
</evidence>
<dbReference type="RefSeq" id="WP_377613334.1">
    <property type="nucleotide sequence ID" value="NZ_JBHUPA010000029.1"/>
</dbReference>
<dbReference type="Pfam" id="PF01370">
    <property type="entry name" value="Epimerase"/>
    <property type="match status" value="1"/>
</dbReference>
<evidence type="ECO:0000313" key="3">
    <source>
        <dbReference type="EMBL" id="MFD2965358.1"/>
    </source>
</evidence>
<protein>
    <submittedName>
        <fullName evidence="3">NAD-dependent epimerase/dehydratase family protein</fullName>
    </submittedName>
</protein>
<name>A0ABW6BA55_9SPHI</name>
<feature type="domain" description="NAD-dependent epimerase/dehydratase" evidence="2">
    <location>
        <begin position="5"/>
        <end position="205"/>
    </location>
</feature>
<accession>A0ABW6BA55</accession>
<proteinExistence type="inferred from homology"/>
<dbReference type="SUPFAM" id="SSF51735">
    <property type="entry name" value="NAD(P)-binding Rossmann-fold domains"/>
    <property type="match status" value="1"/>
</dbReference>
<comment type="similarity">
    <text evidence="1">Belongs to the NAD(P)-dependent epimerase/dehydratase family.</text>
</comment>
<dbReference type="InterPro" id="IPR036291">
    <property type="entry name" value="NAD(P)-bd_dom_sf"/>
</dbReference>
<dbReference type="Proteomes" id="UP001597560">
    <property type="component" value="Unassembled WGS sequence"/>
</dbReference>
<evidence type="ECO:0000313" key="4">
    <source>
        <dbReference type="Proteomes" id="UP001597560"/>
    </source>
</evidence>
<dbReference type="PANTHER" id="PTHR43000">
    <property type="entry name" value="DTDP-D-GLUCOSE 4,6-DEHYDRATASE-RELATED"/>
    <property type="match status" value="1"/>
</dbReference>
<keyword evidence="4" id="KW-1185">Reference proteome</keyword>
<dbReference type="EMBL" id="JBHUPA010000029">
    <property type="protein sequence ID" value="MFD2965358.1"/>
    <property type="molecule type" value="Genomic_DNA"/>
</dbReference>
<dbReference type="Gene3D" id="3.40.50.720">
    <property type="entry name" value="NAD(P)-binding Rossmann-like Domain"/>
    <property type="match status" value="1"/>
</dbReference>
<sequence>MANMILTGSEGFLGKIIKNVYEDELLTLSRSNAMFNIDISRPFSFDREICVDWVFHAAGMAHLIPQTNAEEQAFYATNLQGTQHLCQALDSLERLPSSFFFISTVAVYGEESGENIDENFPLNGKSPYARSKILAENFIQAWCKERSITCSILRLPLLAGAKPPGNLGAMVSGIRTGKYLSIGPAAARKSILWAADIAQVLPKLATIGGIYNLSDGYHPSFAELETAISEALSKKKPKKIPLWAARLLARAGDLIGPKFPFNSVKLDKITSSLTFDDRKARQLIGWNPTPVLSKIQEII</sequence>
<dbReference type="InterPro" id="IPR001509">
    <property type="entry name" value="Epimerase_deHydtase"/>
</dbReference>
<evidence type="ECO:0000256" key="1">
    <source>
        <dbReference type="ARBA" id="ARBA00007637"/>
    </source>
</evidence>